<dbReference type="SUPFAM" id="SSF109910">
    <property type="entry name" value="YgfY-like"/>
    <property type="match status" value="1"/>
</dbReference>
<comment type="similarity">
    <text evidence="2">Belongs to the SdhE FAD assembly factor family.</text>
</comment>
<evidence type="ECO:0000256" key="3">
    <source>
        <dbReference type="ARBA" id="ARBA00019418"/>
    </source>
</evidence>
<evidence type="ECO:0000256" key="4">
    <source>
        <dbReference type="ARBA" id="ARBA00022490"/>
    </source>
</evidence>
<dbReference type="InterPro" id="IPR050531">
    <property type="entry name" value="SdhE_FAD_assembly_factor"/>
</dbReference>
<accession>A0A6M0JVH0</accession>
<sequence length="86" mass="10231">MDDDEQLRRLRWQCRRGMLELDHLFSRFLELGYADLTPADRLLFTELLREQDQDLHNLLISRSELPEARYRELIEQIRAVASESGG</sequence>
<name>A0A6M0JVH0_9GAMM</name>
<dbReference type="Gene3D" id="1.10.150.250">
    <property type="entry name" value="Flavinator of succinate dehydrogenase"/>
    <property type="match status" value="1"/>
</dbReference>
<keyword evidence="4" id="KW-0963">Cytoplasm</keyword>
<proteinExistence type="inferred from homology"/>
<keyword evidence="5" id="KW-0143">Chaperone</keyword>
<dbReference type="AlphaFoldDB" id="A0A6M0JVH0"/>
<comment type="caution">
    <text evidence="6">The sequence shown here is derived from an EMBL/GenBank/DDBJ whole genome shotgun (WGS) entry which is preliminary data.</text>
</comment>
<dbReference type="InterPro" id="IPR036714">
    <property type="entry name" value="SDH_sf"/>
</dbReference>
<dbReference type="Proteomes" id="UP000483379">
    <property type="component" value="Unassembled WGS sequence"/>
</dbReference>
<evidence type="ECO:0000256" key="1">
    <source>
        <dbReference type="ARBA" id="ARBA00004496"/>
    </source>
</evidence>
<dbReference type="EMBL" id="JAAIJQ010000009">
    <property type="protein sequence ID" value="NEV61179.1"/>
    <property type="molecule type" value="Genomic_DNA"/>
</dbReference>
<evidence type="ECO:0000313" key="7">
    <source>
        <dbReference type="Proteomes" id="UP000483379"/>
    </source>
</evidence>
<evidence type="ECO:0000256" key="2">
    <source>
        <dbReference type="ARBA" id="ARBA00008571"/>
    </source>
</evidence>
<reference evidence="6 7" key="1">
    <citation type="submission" date="2020-02" db="EMBL/GenBank/DDBJ databases">
        <title>Genome sequences of Thiorhodococcus mannitoliphagus and Thiorhodococcus minor, purple sulfur photosynthetic bacteria in the gammaproteobacterial family, Chromatiaceae.</title>
        <authorList>
            <person name="Aviles F.A."/>
            <person name="Meyer T.E."/>
            <person name="Kyndt J.A."/>
        </authorList>
    </citation>
    <scope>NUCLEOTIDE SEQUENCE [LARGE SCALE GENOMIC DNA]</scope>
    <source>
        <strain evidence="6 7">DSM 11518</strain>
    </source>
</reference>
<dbReference type="PANTHER" id="PTHR39585:SF1">
    <property type="entry name" value="FAD ASSEMBLY FACTOR SDHE"/>
    <property type="match status" value="1"/>
</dbReference>
<protein>
    <recommendedName>
        <fullName evidence="3">FAD assembly factor SdhE</fullName>
    </recommendedName>
</protein>
<evidence type="ECO:0000256" key="5">
    <source>
        <dbReference type="ARBA" id="ARBA00023186"/>
    </source>
</evidence>
<dbReference type="InterPro" id="IPR005631">
    <property type="entry name" value="SDH"/>
</dbReference>
<dbReference type="GO" id="GO:0006105">
    <property type="term" value="P:succinate metabolic process"/>
    <property type="evidence" value="ECO:0007669"/>
    <property type="project" value="TreeGrafter"/>
</dbReference>
<comment type="subcellular location">
    <subcellularLocation>
        <location evidence="1">Cytoplasm</location>
    </subcellularLocation>
</comment>
<organism evidence="6 7">
    <name type="scientific">Thiorhodococcus minor</name>
    <dbReference type="NCBI Taxonomy" id="57489"/>
    <lineage>
        <taxon>Bacteria</taxon>
        <taxon>Pseudomonadati</taxon>
        <taxon>Pseudomonadota</taxon>
        <taxon>Gammaproteobacteria</taxon>
        <taxon>Chromatiales</taxon>
        <taxon>Chromatiaceae</taxon>
        <taxon>Thiorhodococcus</taxon>
    </lineage>
</organism>
<gene>
    <name evidence="6" type="ORF">G3446_04560</name>
</gene>
<evidence type="ECO:0000313" key="6">
    <source>
        <dbReference type="EMBL" id="NEV61179.1"/>
    </source>
</evidence>
<keyword evidence="7" id="KW-1185">Reference proteome</keyword>
<dbReference type="GO" id="GO:0005737">
    <property type="term" value="C:cytoplasm"/>
    <property type="evidence" value="ECO:0007669"/>
    <property type="project" value="UniProtKB-SubCell"/>
</dbReference>
<dbReference type="PANTHER" id="PTHR39585">
    <property type="entry name" value="FAD ASSEMBLY FACTOR SDHE"/>
    <property type="match status" value="1"/>
</dbReference>
<dbReference type="Pfam" id="PF03937">
    <property type="entry name" value="Sdh5"/>
    <property type="match status" value="1"/>
</dbReference>